<evidence type="ECO:0000256" key="1">
    <source>
        <dbReference type="ARBA" id="ARBA00023125"/>
    </source>
</evidence>
<dbReference type="PROSITE" id="PS51736">
    <property type="entry name" value="RECOMBINASES_3"/>
    <property type="match status" value="1"/>
</dbReference>
<dbReference type="Pfam" id="PF00239">
    <property type="entry name" value="Resolvase"/>
    <property type="match status" value="1"/>
</dbReference>
<protein>
    <submittedName>
        <fullName evidence="5">Recombinase family protein</fullName>
    </submittedName>
</protein>
<evidence type="ECO:0000259" key="3">
    <source>
        <dbReference type="PROSITE" id="PS51736"/>
    </source>
</evidence>
<dbReference type="CDD" id="cd00338">
    <property type="entry name" value="Ser_Recombinase"/>
    <property type="match status" value="1"/>
</dbReference>
<dbReference type="InterPro" id="IPR011109">
    <property type="entry name" value="DNA_bind_recombinase_dom"/>
</dbReference>
<dbReference type="PANTHER" id="PTHR30461:SF2">
    <property type="entry name" value="SERINE RECOMBINASE PINE-RELATED"/>
    <property type="match status" value="1"/>
</dbReference>
<dbReference type="PANTHER" id="PTHR30461">
    <property type="entry name" value="DNA-INVERTASE FROM LAMBDOID PROPHAGE"/>
    <property type="match status" value="1"/>
</dbReference>
<dbReference type="Gene3D" id="3.40.50.1390">
    <property type="entry name" value="Resolvase, N-terminal catalytic domain"/>
    <property type="match status" value="1"/>
</dbReference>
<feature type="domain" description="Recombinase" evidence="4">
    <location>
        <begin position="168"/>
        <end position="317"/>
    </location>
</feature>
<dbReference type="InterPro" id="IPR038109">
    <property type="entry name" value="DNA_bind_recomb_sf"/>
</dbReference>
<dbReference type="PROSITE" id="PS51737">
    <property type="entry name" value="RECOMBINASE_DNA_BIND"/>
    <property type="match status" value="1"/>
</dbReference>
<dbReference type="Pfam" id="PF07508">
    <property type="entry name" value="Recombinase"/>
    <property type="match status" value="1"/>
</dbReference>
<dbReference type="InterPro" id="IPR036162">
    <property type="entry name" value="Resolvase-like_N_sf"/>
</dbReference>
<keyword evidence="1" id="KW-0238">DNA-binding</keyword>
<proteinExistence type="predicted"/>
<dbReference type="InterPro" id="IPR025827">
    <property type="entry name" value="Zn_ribbon_recom_dom"/>
</dbReference>
<reference evidence="6" key="1">
    <citation type="journal article" date="2019" name="Int. J. Syst. Evol. Microbiol.">
        <title>The Global Catalogue of Microorganisms (GCM) 10K type strain sequencing project: providing services to taxonomists for standard genome sequencing and annotation.</title>
        <authorList>
            <consortium name="The Broad Institute Genomics Platform"/>
            <consortium name="The Broad Institute Genome Sequencing Center for Infectious Disease"/>
            <person name="Wu L."/>
            <person name="Ma J."/>
        </authorList>
    </citation>
    <scope>NUCLEOTIDE SEQUENCE [LARGE SCALE GENOMIC DNA]</scope>
    <source>
        <strain evidence="6">JCM 14234</strain>
    </source>
</reference>
<evidence type="ECO:0000313" key="6">
    <source>
        <dbReference type="Proteomes" id="UP001501035"/>
    </source>
</evidence>
<keyword evidence="6" id="KW-1185">Reference proteome</keyword>
<evidence type="ECO:0000259" key="4">
    <source>
        <dbReference type="PROSITE" id="PS51737"/>
    </source>
</evidence>
<feature type="domain" description="Resolvase/invertase-type recombinase catalytic" evidence="3">
    <location>
        <begin position="14"/>
        <end position="160"/>
    </location>
</feature>
<name>A0ABP6KY18_9ACTN</name>
<accession>A0ABP6KY18</accession>
<dbReference type="SUPFAM" id="SSF53041">
    <property type="entry name" value="Resolvase-like"/>
    <property type="match status" value="1"/>
</dbReference>
<evidence type="ECO:0000313" key="5">
    <source>
        <dbReference type="EMBL" id="GAA3026721.1"/>
    </source>
</evidence>
<evidence type="ECO:0000256" key="2">
    <source>
        <dbReference type="ARBA" id="ARBA00023172"/>
    </source>
</evidence>
<dbReference type="Gene3D" id="3.90.1750.20">
    <property type="entry name" value="Putative Large Serine Recombinase, Chain B, Domain 2"/>
    <property type="match status" value="1"/>
</dbReference>
<dbReference type="Pfam" id="PF13408">
    <property type="entry name" value="Zn_ribbon_recom"/>
    <property type="match status" value="1"/>
</dbReference>
<comment type="caution">
    <text evidence="5">The sequence shown here is derived from an EMBL/GenBank/DDBJ whole genome shotgun (WGS) entry which is preliminary data.</text>
</comment>
<dbReference type="InterPro" id="IPR050639">
    <property type="entry name" value="SSR_resolvase"/>
</dbReference>
<gene>
    <name evidence="5" type="ORF">GCM10010528_05490</name>
</gene>
<dbReference type="Proteomes" id="UP001501035">
    <property type="component" value="Unassembled WGS sequence"/>
</dbReference>
<dbReference type="SMART" id="SM00857">
    <property type="entry name" value="Resolvase"/>
    <property type="match status" value="1"/>
</dbReference>
<organism evidence="5 6">
    <name type="scientific">Gordonia defluvii</name>
    <dbReference type="NCBI Taxonomy" id="283718"/>
    <lineage>
        <taxon>Bacteria</taxon>
        <taxon>Bacillati</taxon>
        <taxon>Actinomycetota</taxon>
        <taxon>Actinomycetes</taxon>
        <taxon>Mycobacteriales</taxon>
        <taxon>Gordoniaceae</taxon>
        <taxon>Gordonia</taxon>
    </lineage>
</organism>
<keyword evidence="2" id="KW-0233">DNA recombination</keyword>
<sequence length="567" mass="63499">MRTLDDMGERKKRRALVVVRLSRETEATTSPERQLKECEDLCEERGYEVVGVAKDLNVSAAVKPDKRPKLGPWLKTPERYDVIVFYRMDRLVRRLADLADLISWGQSHRIKLVSATEKFLDLDAPFGDVIALLVAKVAEMELEAIRARTGSAARHTITSGRWRGGAPPWGYLPEKDGKHWKLVQDPVQVAVIREIVDRVLAHESLRAIAHDLTERGVPTARDRVAQANGRAMAGFEWHSSPLKRALTSPTLLGQVVMREAILDADGQALRDAKGNRVLGEEQVVVDESGVPVKRADPILTRVVFDRVGKELAGRENRKEPTKRASGLLLRVIHCGACGRPAYRLKGGPGRKPRYRCGSAQDTRQCDNRTIPLEWADEQVTEKVLGTLGHMERMKRVWFTGNDVVAELDEVREMLADLAEQIGTSAFRRGTPGRERLDARIKALSTRQKALEAMPVEEAGWRYEGTGQTIGEWWAEHDDSARNLWLRQSGIRASWTSHTENGRTIRDSWVIDMGTPDLDAEELLGSLASWAELKGKGAWSHHDPSAPAQIAAMAQIRWEQGDPIHTEL</sequence>
<dbReference type="InterPro" id="IPR006119">
    <property type="entry name" value="Resolv_N"/>
</dbReference>
<dbReference type="EMBL" id="BAAAVS010000011">
    <property type="protein sequence ID" value="GAA3026721.1"/>
    <property type="molecule type" value="Genomic_DNA"/>
</dbReference>